<dbReference type="AlphaFoldDB" id="A0A081KEB3"/>
<evidence type="ECO:0000256" key="7">
    <source>
        <dbReference type="ARBA" id="ARBA00047989"/>
    </source>
</evidence>
<dbReference type="InterPro" id="IPR038371">
    <property type="entry name" value="Cu_polyphenol_OxRdtase_sf"/>
</dbReference>
<evidence type="ECO:0000256" key="4">
    <source>
        <dbReference type="ARBA" id="ARBA00022723"/>
    </source>
</evidence>
<evidence type="ECO:0000256" key="1">
    <source>
        <dbReference type="ARBA" id="ARBA00000553"/>
    </source>
</evidence>
<evidence type="ECO:0000313" key="12">
    <source>
        <dbReference type="Proteomes" id="UP000027997"/>
    </source>
</evidence>
<dbReference type="Proteomes" id="UP000027997">
    <property type="component" value="Unassembled WGS sequence"/>
</dbReference>
<dbReference type="Gene3D" id="3.60.140.10">
    <property type="entry name" value="CNF1/YfiH-like putative cysteine hydrolases"/>
    <property type="match status" value="1"/>
</dbReference>
<evidence type="ECO:0000256" key="2">
    <source>
        <dbReference type="ARBA" id="ARBA00007353"/>
    </source>
</evidence>
<keyword evidence="6" id="KW-0862">Zinc</keyword>
<dbReference type="GO" id="GO:0017061">
    <property type="term" value="F:S-methyl-5-thioadenosine phosphorylase activity"/>
    <property type="evidence" value="ECO:0007669"/>
    <property type="project" value="UniProtKB-EC"/>
</dbReference>
<dbReference type="EMBL" id="JOJP01000001">
    <property type="protein sequence ID" value="KEI72489.1"/>
    <property type="molecule type" value="Genomic_DNA"/>
</dbReference>
<comment type="catalytic activity">
    <reaction evidence="8">
        <text>adenosine + phosphate = alpha-D-ribose 1-phosphate + adenine</text>
        <dbReference type="Rhea" id="RHEA:27642"/>
        <dbReference type="ChEBI" id="CHEBI:16335"/>
        <dbReference type="ChEBI" id="CHEBI:16708"/>
        <dbReference type="ChEBI" id="CHEBI:43474"/>
        <dbReference type="ChEBI" id="CHEBI:57720"/>
        <dbReference type="EC" id="2.4.2.1"/>
    </reaction>
    <physiologicalReaction direction="left-to-right" evidence="8">
        <dbReference type="Rhea" id="RHEA:27643"/>
    </physiologicalReaction>
</comment>
<evidence type="ECO:0000256" key="5">
    <source>
        <dbReference type="ARBA" id="ARBA00022801"/>
    </source>
</evidence>
<comment type="caution">
    <text evidence="11">The sequence shown here is derived from an EMBL/GenBank/DDBJ whole genome shotgun (WGS) entry which is preliminary data.</text>
</comment>
<proteinExistence type="inferred from homology"/>
<keyword evidence="5" id="KW-0378">Hydrolase</keyword>
<dbReference type="GO" id="GO:0016787">
    <property type="term" value="F:hydrolase activity"/>
    <property type="evidence" value="ECO:0007669"/>
    <property type="project" value="UniProtKB-KW"/>
</dbReference>
<dbReference type="RefSeq" id="WP_020584839.1">
    <property type="nucleotide sequence ID" value="NZ_JOJP01000001.1"/>
</dbReference>
<protein>
    <recommendedName>
        <fullName evidence="10">Purine nucleoside phosphorylase</fullName>
    </recommendedName>
</protein>
<sequence>MSDERYLWADWPAPDCVKALVTTRNGGLSEAGFSSFNLGLYSGDDQEKVQANRQLLQQGLNLATPPLWLKQVHGVEVADAGTDHQEVAADASISHESGAACAVLTADCLPVLFCNLDGTVVAAAHAGWKGLAAGVLEATIKSMCVPPETVMAWLGPAISQRNFEIGPEVRDQFLTDDTGCSEAFISGHGDRWFADLYSLACRRLNRFGVNRIYGGEFCSYDQPELFYSYRRDGKASGRMASLIWLEV</sequence>
<dbReference type="PANTHER" id="PTHR30616:SF2">
    <property type="entry name" value="PURINE NUCLEOSIDE PHOSPHORYLASE LACC1"/>
    <property type="match status" value="1"/>
</dbReference>
<keyword evidence="12" id="KW-1185">Reference proteome</keyword>
<dbReference type="NCBIfam" id="TIGR00726">
    <property type="entry name" value="peptidoglycan editing factor PgeF"/>
    <property type="match status" value="1"/>
</dbReference>
<organism evidence="11 12">
    <name type="scientific">Endozoicomonas elysicola</name>
    <dbReference type="NCBI Taxonomy" id="305900"/>
    <lineage>
        <taxon>Bacteria</taxon>
        <taxon>Pseudomonadati</taxon>
        <taxon>Pseudomonadota</taxon>
        <taxon>Gammaproteobacteria</taxon>
        <taxon>Oceanospirillales</taxon>
        <taxon>Endozoicomonadaceae</taxon>
        <taxon>Endozoicomonas</taxon>
    </lineage>
</organism>
<dbReference type="PANTHER" id="PTHR30616">
    <property type="entry name" value="UNCHARACTERIZED PROTEIN YFIH"/>
    <property type="match status" value="1"/>
</dbReference>
<accession>A0A081KEB3</accession>
<evidence type="ECO:0000256" key="6">
    <source>
        <dbReference type="ARBA" id="ARBA00022833"/>
    </source>
</evidence>
<dbReference type="STRING" id="305900.GV64_18700"/>
<evidence type="ECO:0000256" key="9">
    <source>
        <dbReference type="ARBA" id="ARBA00049893"/>
    </source>
</evidence>
<dbReference type="InterPro" id="IPR011324">
    <property type="entry name" value="Cytotoxic_necrot_fac-like_cat"/>
</dbReference>
<keyword evidence="3" id="KW-0808">Transferase</keyword>
<keyword evidence="4" id="KW-0479">Metal-binding</keyword>
<evidence type="ECO:0000256" key="8">
    <source>
        <dbReference type="ARBA" id="ARBA00048968"/>
    </source>
</evidence>
<comment type="catalytic activity">
    <reaction evidence="1">
        <text>inosine + phosphate = alpha-D-ribose 1-phosphate + hypoxanthine</text>
        <dbReference type="Rhea" id="RHEA:27646"/>
        <dbReference type="ChEBI" id="CHEBI:17368"/>
        <dbReference type="ChEBI" id="CHEBI:17596"/>
        <dbReference type="ChEBI" id="CHEBI:43474"/>
        <dbReference type="ChEBI" id="CHEBI:57720"/>
        <dbReference type="EC" id="2.4.2.1"/>
    </reaction>
    <physiologicalReaction direction="left-to-right" evidence="1">
        <dbReference type="Rhea" id="RHEA:27647"/>
    </physiologicalReaction>
</comment>
<comment type="catalytic activity">
    <reaction evidence="7">
        <text>adenosine + H2O + H(+) = inosine + NH4(+)</text>
        <dbReference type="Rhea" id="RHEA:24408"/>
        <dbReference type="ChEBI" id="CHEBI:15377"/>
        <dbReference type="ChEBI" id="CHEBI:15378"/>
        <dbReference type="ChEBI" id="CHEBI:16335"/>
        <dbReference type="ChEBI" id="CHEBI:17596"/>
        <dbReference type="ChEBI" id="CHEBI:28938"/>
        <dbReference type="EC" id="3.5.4.4"/>
    </reaction>
    <physiologicalReaction direction="left-to-right" evidence="7">
        <dbReference type="Rhea" id="RHEA:24409"/>
    </physiologicalReaction>
</comment>
<dbReference type="InterPro" id="IPR003730">
    <property type="entry name" value="Cu_polyphenol_OxRdtase"/>
</dbReference>
<dbReference type="eggNOG" id="COG1496">
    <property type="taxonomic scope" value="Bacteria"/>
</dbReference>
<evidence type="ECO:0000256" key="10">
    <source>
        <dbReference type="RuleBase" id="RU361274"/>
    </source>
</evidence>
<reference evidence="11 12" key="1">
    <citation type="submission" date="2014-06" db="EMBL/GenBank/DDBJ databases">
        <title>Whole Genome Sequences of Three Symbiotic Endozoicomonas Bacteria.</title>
        <authorList>
            <person name="Neave M.J."/>
            <person name="Apprill A."/>
            <person name="Voolstra C.R."/>
        </authorList>
    </citation>
    <scope>NUCLEOTIDE SEQUENCE [LARGE SCALE GENOMIC DNA]</scope>
    <source>
        <strain evidence="11 12">DSM 22380</strain>
    </source>
</reference>
<name>A0A081KEB3_9GAMM</name>
<comment type="catalytic activity">
    <reaction evidence="9">
        <text>S-methyl-5'-thioadenosine + phosphate = 5-(methylsulfanyl)-alpha-D-ribose 1-phosphate + adenine</text>
        <dbReference type="Rhea" id="RHEA:11852"/>
        <dbReference type="ChEBI" id="CHEBI:16708"/>
        <dbReference type="ChEBI" id="CHEBI:17509"/>
        <dbReference type="ChEBI" id="CHEBI:43474"/>
        <dbReference type="ChEBI" id="CHEBI:58533"/>
        <dbReference type="EC" id="2.4.2.28"/>
    </reaction>
    <physiologicalReaction direction="left-to-right" evidence="9">
        <dbReference type="Rhea" id="RHEA:11853"/>
    </physiologicalReaction>
</comment>
<gene>
    <name evidence="11" type="ORF">GV64_18700</name>
</gene>
<comment type="similarity">
    <text evidence="2 10">Belongs to the purine nucleoside phosphorylase YfiH/LACC1 family.</text>
</comment>
<evidence type="ECO:0000256" key="3">
    <source>
        <dbReference type="ARBA" id="ARBA00022679"/>
    </source>
</evidence>
<dbReference type="Pfam" id="PF02578">
    <property type="entry name" value="Cu-oxidase_4"/>
    <property type="match status" value="1"/>
</dbReference>
<dbReference type="GO" id="GO:0005507">
    <property type="term" value="F:copper ion binding"/>
    <property type="evidence" value="ECO:0007669"/>
    <property type="project" value="TreeGrafter"/>
</dbReference>
<dbReference type="SUPFAM" id="SSF64438">
    <property type="entry name" value="CNF1/YfiH-like putative cysteine hydrolases"/>
    <property type="match status" value="1"/>
</dbReference>
<dbReference type="CDD" id="cd16833">
    <property type="entry name" value="YfiH"/>
    <property type="match status" value="1"/>
</dbReference>
<evidence type="ECO:0000313" key="11">
    <source>
        <dbReference type="EMBL" id="KEI72489.1"/>
    </source>
</evidence>